<reference evidence="1 2" key="1">
    <citation type="journal article" date="2013" name="Appl. Environ. Microbiol.">
        <title>Variation of the Virus-Related Elements within Syntenic Genomes of the Hyperthermophilic Archaeon Aeropyrum.</title>
        <authorList>
            <person name="Daifuku T."/>
            <person name="Yoshida T."/>
            <person name="Kitamura T."/>
            <person name="Kawaichi S."/>
            <person name="Inoue T."/>
            <person name="Nomura K."/>
            <person name="Yoshida Y."/>
            <person name="Kuno S."/>
            <person name="Sako Y."/>
        </authorList>
    </citation>
    <scope>NUCLEOTIDE SEQUENCE [LARGE SCALE GENOMIC DNA]</scope>
    <source>
        <strain evidence="1 2">SY1</strain>
    </source>
</reference>
<accession>U3TG41</accession>
<dbReference type="eggNOG" id="arCOG06092">
    <property type="taxonomic scope" value="Archaea"/>
</dbReference>
<gene>
    <name evidence="1" type="ORF">ACAM_0815</name>
</gene>
<dbReference type="OrthoDB" id="14695at2157"/>
<dbReference type="STRING" id="1198449.ACAM_0815"/>
<protein>
    <submittedName>
        <fullName evidence="1">Uncharacterized protein</fullName>
    </submittedName>
</protein>
<name>U3TG41_9CREN</name>
<dbReference type="KEGG" id="acj:ACAM_0815"/>
<dbReference type="GeneID" id="17110199"/>
<dbReference type="Proteomes" id="UP000016887">
    <property type="component" value="Chromosome"/>
</dbReference>
<keyword evidence="2" id="KW-1185">Reference proteome</keyword>
<organism evidence="1 2">
    <name type="scientific">Aeropyrum camini SY1 = JCM 12091</name>
    <dbReference type="NCBI Taxonomy" id="1198449"/>
    <lineage>
        <taxon>Archaea</taxon>
        <taxon>Thermoproteota</taxon>
        <taxon>Thermoprotei</taxon>
        <taxon>Desulfurococcales</taxon>
        <taxon>Desulfurococcaceae</taxon>
        <taxon>Aeropyrum</taxon>
    </lineage>
</organism>
<dbReference type="EMBL" id="AP012489">
    <property type="protein sequence ID" value="BAN90284.1"/>
    <property type="molecule type" value="Genomic_DNA"/>
</dbReference>
<evidence type="ECO:0000313" key="2">
    <source>
        <dbReference type="Proteomes" id="UP000016887"/>
    </source>
</evidence>
<proteinExistence type="predicted"/>
<dbReference type="AlphaFoldDB" id="U3TG41"/>
<evidence type="ECO:0000313" key="1">
    <source>
        <dbReference type="EMBL" id="BAN90284.1"/>
    </source>
</evidence>
<dbReference type="RefSeq" id="WP_022541557.1">
    <property type="nucleotide sequence ID" value="NC_022521.1"/>
</dbReference>
<sequence>MPARIVGKPEYLPDPVWEAVVRLHGAVDPETGHLICHHYPIALQLVETSEGAVPAVMVGDCILVVVGSTYVSRLLTEARESRLEELGADQARVGGVRVPAEAIAHVLSSLRDWRAQARFYTITLERGEHSEDAVIAVFTGGGEEWAAVLTECGRGGEERKSDTFYL</sequence>